<dbReference type="NCBIfam" id="NF001377">
    <property type="entry name" value="PRK00278.2-4"/>
    <property type="match status" value="1"/>
</dbReference>
<comment type="pathway">
    <text evidence="2">Amino-acid biosynthesis; L-tryptophan biosynthesis; L-tryptophan from chorismate: step 4/5.</text>
</comment>
<gene>
    <name evidence="10" type="ORF">UFOPK1811_00387</name>
    <name evidence="11" type="ORF">UFOPK2360_00699</name>
    <name evidence="12" type="ORF">UFOPK2659_00188</name>
    <name evidence="13" type="ORF">UFOPK2922_01031</name>
    <name evidence="14" type="ORF">UFOPK3306_00457</name>
    <name evidence="15" type="ORF">UFOPK4209_00264</name>
</gene>
<dbReference type="EMBL" id="CAFBLI010000023">
    <property type="protein sequence ID" value="CAB4861755.1"/>
    <property type="molecule type" value="Genomic_DNA"/>
</dbReference>
<dbReference type="InterPro" id="IPR045186">
    <property type="entry name" value="Indole-3-glycerol_P_synth"/>
</dbReference>
<dbReference type="InterPro" id="IPR001468">
    <property type="entry name" value="Indole-3-GlycerolPSynthase_CS"/>
</dbReference>
<dbReference type="FunFam" id="3.20.20.70:FF:000024">
    <property type="entry name" value="Indole-3-glycerol phosphate synthase"/>
    <property type="match status" value="1"/>
</dbReference>
<evidence type="ECO:0000256" key="3">
    <source>
        <dbReference type="ARBA" id="ARBA00012362"/>
    </source>
</evidence>
<dbReference type="EMBL" id="CAFBPY010000024">
    <property type="protein sequence ID" value="CAB5035157.1"/>
    <property type="molecule type" value="Genomic_DNA"/>
</dbReference>
<reference evidence="12" key="1">
    <citation type="submission" date="2020-05" db="EMBL/GenBank/DDBJ databases">
        <authorList>
            <person name="Chiriac C."/>
            <person name="Salcher M."/>
            <person name="Ghai R."/>
            <person name="Kavagutti S V."/>
        </authorList>
    </citation>
    <scope>NUCLEOTIDE SEQUENCE</scope>
</reference>
<dbReference type="PROSITE" id="PS00614">
    <property type="entry name" value="IGPS"/>
    <property type="match status" value="1"/>
</dbReference>
<protein>
    <recommendedName>
        <fullName evidence="3">indole-3-glycerol-phosphate synthase</fullName>
        <ecNumber evidence="3">4.1.1.48</ecNumber>
    </recommendedName>
</protein>
<evidence type="ECO:0000313" key="15">
    <source>
        <dbReference type="EMBL" id="CAB5035157.1"/>
    </source>
</evidence>
<dbReference type="Gene3D" id="3.20.20.70">
    <property type="entry name" value="Aldolase class I"/>
    <property type="match status" value="1"/>
</dbReference>
<dbReference type="GO" id="GO:0004425">
    <property type="term" value="F:indole-3-glycerol-phosphate synthase activity"/>
    <property type="evidence" value="ECO:0007669"/>
    <property type="project" value="UniProtKB-EC"/>
</dbReference>
<dbReference type="NCBIfam" id="NF001369">
    <property type="entry name" value="PRK00278.1-1"/>
    <property type="match status" value="1"/>
</dbReference>
<dbReference type="CDD" id="cd00331">
    <property type="entry name" value="IGPS"/>
    <property type="match status" value="1"/>
</dbReference>
<dbReference type="EMBL" id="CAEZYJ010000012">
    <property type="protein sequence ID" value="CAB4712610.1"/>
    <property type="molecule type" value="Genomic_DNA"/>
</dbReference>
<evidence type="ECO:0000313" key="14">
    <source>
        <dbReference type="EMBL" id="CAB4861755.1"/>
    </source>
</evidence>
<dbReference type="AlphaFoldDB" id="A0A6J6QL87"/>
<evidence type="ECO:0000256" key="5">
    <source>
        <dbReference type="ARBA" id="ARBA00022793"/>
    </source>
</evidence>
<evidence type="ECO:0000256" key="8">
    <source>
        <dbReference type="ARBA" id="ARBA00023239"/>
    </source>
</evidence>
<evidence type="ECO:0000259" key="9">
    <source>
        <dbReference type="Pfam" id="PF00218"/>
    </source>
</evidence>
<evidence type="ECO:0000313" key="10">
    <source>
        <dbReference type="EMBL" id="CAB4594698.1"/>
    </source>
</evidence>
<dbReference type="GO" id="GO:0000162">
    <property type="term" value="P:L-tryptophan biosynthetic process"/>
    <property type="evidence" value="ECO:0007669"/>
    <property type="project" value="UniProtKB-UniPathway"/>
</dbReference>
<dbReference type="PANTHER" id="PTHR22854">
    <property type="entry name" value="TRYPTOPHAN BIOSYNTHESIS PROTEIN"/>
    <property type="match status" value="1"/>
</dbReference>
<evidence type="ECO:0000256" key="1">
    <source>
        <dbReference type="ARBA" id="ARBA00001633"/>
    </source>
</evidence>
<feature type="domain" description="Indole-3-glycerol phosphate synthase" evidence="9">
    <location>
        <begin position="13"/>
        <end position="263"/>
    </location>
</feature>
<keyword evidence="4" id="KW-0028">Amino-acid biosynthesis</keyword>
<evidence type="ECO:0000256" key="4">
    <source>
        <dbReference type="ARBA" id="ARBA00022605"/>
    </source>
</evidence>
<dbReference type="EMBL" id="CAEZUJ010000009">
    <property type="protein sequence ID" value="CAB4594698.1"/>
    <property type="molecule type" value="Genomic_DNA"/>
</dbReference>
<dbReference type="EC" id="4.1.1.48" evidence="3"/>
<comment type="catalytic activity">
    <reaction evidence="1">
        <text>1-(2-carboxyphenylamino)-1-deoxy-D-ribulose 5-phosphate + H(+) = (1S,2R)-1-C-(indol-3-yl)glycerol 3-phosphate + CO2 + H2O</text>
        <dbReference type="Rhea" id="RHEA:23476"/>
        <dbReference type="ChEBI" id="CHEBI:15377"/>
        <dbReference type="ChEBI" id="CHEBI:15378"/>
        <dbReference type="ChEBI" id="CHEBI:16526"/>
        <dbReference type="ChEBI" id="CHEBI:58613"/>
        <dbReference type="ChEBI" id="CHEBI:58866"/>
        <dbReference type="EC" id="4.1.1.48"/>
    </reaction>
</comment>
<dbReference type="Pfam" id="PF00218">
    <property type="entry name" value="IGPS"/>
    <property type="match status" value="1"/>
</dbReference>
<dbReference type="GO" id="GO:0004640">
    <property type="term" value="F:phosphoribosylanthranilate isomerase activity"/>
    <property type="evidence" value="ECO:0007669"/>
    <property type="project" value="TreeGrafter"/>
</dbReference>
<keyword evidence="7" id="KW-0057">Aromatic amino acid biosynthesis</keyword>
<dbReference type="EMBL" id="CAEZZS010000049">
    <property type="protein sequence ID" value="CAB4780879.1"/>
    <property type="molecule type" value="Genomic_DNA"/>
</dbReference>
<keyword evidence="8" id="KW-0456">Lyase</keyword>
<keyword evidence="5" id="KW-0210">Decarboxylase</keyword>
<dbReference type="InterPro" id="IPR013798">
    <property type="entry name" value="Indole-3-glycerol_P_synth_dom"/>
</dbReference>
<name>A0A6J6QL87_9ZZZZ</name>
<organism evidence="12">
    <name type="scientific">freshwater metagenome</name>
    <dbReference type="NCBI Taxonomy" id="449393"/>
    <lineage>
        <taxon>unclassified sequences</taxon>
        <taxon>metagenomes</taxon>
        <taxon>ecological metagenomes</taxon>
    </lineage>
</organism>
<dbReference type="InterPro" id="IPR013785">
    <property type="entry name" value="Aldolase_TIM"/>
</dbReference>
<evidence type="ECO:0000313" key="11">
    <source>
        <dbReference type="EMBL" id="CAB4683157.1"/>
    </source>
</evidence>
<evidence type="ECO:0000256" key="7">
    <source>
        <dbReference type="ARBA" id="ARBA00023141"/>
    </source>
</evidence>
<sequence>MVRKPNGKILNVLDQIIEGVREDLAERKKLVELNELIAKISEVNPVIDVLPSLQSSKLSVIAEVKRSSPSKGALAQISDPAALALSYQTGGATAVSVLTESRKFGGSLADLAAVRSAVNIPILRKDFTVDEYQIFEARAYGADIILLIVAALSDLQLSEFFVISKSLGMQVLVETHTLEEVERALLLDPEIIGVNARDLTTLKINQNAFNELAKAIPAGTVKVAESGIASLADVISYRNSGAEAILVGEALVKDGDPAQMIQNFINRADTPDISKV</sequence>
<accession>A0A6J6QL87</accession>
<dbReference type="UniPathway" id="UPA00035">
    <property type="reaction ID" value="UER00043"/>
</dbReference>
<dbReference type="HAMAP" id="MF_00134_B">
    <property type="entry name" value="IGPS_B"/>
    <property type="match status" value="1"/>
</dbReference>
<dbReference type="InterPro" id="IPR011060">
    <property type="entry name" value="RibuloseP-bd_barrel"/>
</dbReference>
<evidence type="ECO:0000256" key="2">
    <source>
        <dbReference type="ARBA" id="ARBA00004696"/>
    </source>
</evidence>
<evidence type="ECO:0000313" key="13">
    <source>
        <dbReference type="EMBL" id="CAB4780879.1"/>
    </source>
</evidence>
<evidence type="ECO:0000256" key="6">
    <source>
        <dbReference type="ARBA" id="ARBA00022822"/>
    </source>
</evidence>
<evidence type="ECO:0000313" key="12">
    <source>
        <dbReference type="EMBL" id="CAB4712610.1"/>
    </source>
</evidence>
<keyword evidence="6" id="KW-0822">Tryptophan biosynthesis</keyword>
<dbReference type="EMBL" id="CAEZXH010000034">
    <property type="protein sequence ID" value="CAB4683157.1"/>
    <property type="molecule type" value="Genomic_DNA"/>
</dbReference>
<dbReference type="SUPFAM" id="SSF51366">
    <property type="entry name" value="Ribulose-phoshate binding barrel"/>
    <property type="match status" value="1"/>
</dbReference>
<dbReference type="PANTHER" id="PTHR22854:SF2">
    <property type="entry name" value="INDOLE-3-GLYCEROL-PHOSPHATE SYNTHASE"/>
    <property type="match status" value="1"/>
</dbReference>
<proteinExistence type="inferred from homology"/>